<proteinExistence type="predicted"/>
<protein>
    <submittedName>
        <fullName evidence="1">Uncharacterized protein</fullName>
    </submittedName>
</protein>
<evidence type="ECO:0000313" key="1">
    <source>
        <dbReference type="EMBL" id="CAA9228886.1"/>
    </source>
</evidence>
<accession>A0A6J4HQ89</accession>
<sequence>MRGRQPTRRVVRRLIYAVLPPLPRIPDRKWMPGRYGPAALADDPRS</sequence>
<name>A0A6J4HQ89_9PROT</name>
<gene>
    <name evidence="1" type="ORF">AVDCRST_MAG27-847</name>
</gene>
<dbReference type="AlphaFoldDB" id="A0A6J4HQ89"/>
<organism evidence="1">
    <name type="scientific">uncultured Craurococcus sp</name>
    <dbReference type="NCBI Taxonomy" id="1135998"/>
    <lineage>
        <taxon>Bacteria</taxon>
        <taxon>Pseudomonadati</taxon>
        <taxon>Pseudomonadota</taxon>
        <taxon>Alphaproteobacteria</taxon>
        <taxon>Acetobacterales</taxon>
        <taxon>Acetobacteraceae</taxon>
        <taxon>Craurococcus</taxon>
        <taxon>environmental samples</taxon>
    </lineage>
</organism>
<reference evidence="1" key="1">
    <citation type="submission" date="2020-02" db="EMBL/GenBank/DDBJ databases">
        <authorList>
            <person name="Meier V. D."/>
        </authorList>
    </citation>
    <scope>NUCLEOTIDE SEQUENCE</scope>
    <source>
        <strain evidence="1">AVDCRST_MAG27</strain>
    </source>
</reference>
<dbReference type="EMBL" id="CADCTD010000036">
    <property type="protein sequence ID" value="CAA9228886.1"/>
    <property type="molecule type" value="Genomic_DNA"/>
</dbReference>